<dbReference type="PANTHER" id="PTHR17695">
    <property type="entry name" value="SMALL SUBUNIT PROCESSOME COMPONENT 20 HOMOLOG"/>
    <property type="match status" value="1"/>
</dbReference>
<reference evidence="2" key="1">
    <citation type="submission" date="2018-11" db="EMBL/GenBank/DDBJ databases">
        <authorList>
            <consortium name="Pathogen Informatics"/>
        </authorList>
    </citation>
    <scope>NUCLEOTIDE SEQUENCE</scope>
</reference>
<keyword evidence="3" id="KW-1185">Reference proteome</keyword>
<dbReference type="Pfam" id="PF20416">
    <property type="entry name" value="UTP20"/>
    <property type="match status" value="1"/>
</dbReference>
<comment type="caution">
    <text evidence="2">The sequence shown here is derived from an EMBL/GenBank/DDBJ whole genome shotgun (WGS) entry which is preliminary data.</text>
</comment>
<organism evidence="2 3">
    <name type="scientific">Protopolystoma xenopodis</name>
    <dbReference type="NCBI Taxonomy" id="117903"/>
    <lineage>
        <taxon>Eukaryota</taxon>
        <taxon>Metazoa</taxon>
        <taxon>Spiralia</taxon>
        <taxon>Lophotrochozoa</taxon>
        <taxon>Platyhelminthes</taxon>
        <taxon>Monogenea</taxon>
        <taxon>Polyopisthocotylea</taxon>
        <taxon>Polystomatidea</taxon>
        <taxon>Polystomatidae</taxon>
        <taxon>Protopolystoma</taxon>
    </lineage>
</organism>
<protein>
    <recommendedName>
        <fullName evidence="1">U3 small nucleolar RNA-associated protein 20 domain-containing protein</fullName>
    </recommendedName>
</protein>
<dbReference type="PANTHER" id="PTHR17695:SF11">
    <property type="entry name" value="SMALL SUBUNIT PROCESSOME COMPONENT 20 HOMOLOG"/>
    <property type="match status" value="1"/>
</dbReference>
<accession>A0A448WJJ4</accession>
<dbReference type="InterPro" id="IPR046523">
    <property type="entry name" value="UTP20_dom"/>
</dbReference>
<dbReference type="EMBL" id="CAAALY010017136">
    <property type="protein sequence ID" value="VEL13237.1"/>
    <property type="molecule type" value="Genomic_DNA"/>
</dbReference>
<dbReference type="OrthoDB" id="360653at2759"/>
<dbReference type="GO" id="GO:0032040">
    <property type="term" value="C:small-subunit processome"/>
    <property type="evidence" value="ECO:0007669"/>
    <property type="project" value="TreeGrafter"/>
</dbReference>
<gene>
    <name evidence="2" type="ORF">PXEA_LOCUS6677</name>
</gene>
<evidence type="ECO:0000313" key="2">
    <source>
        <dbReference type="EMBL" id="VEL13237.1"/>
    </source>
</evidence>
<evidence type="ECO:0000259" key="1">
    <source>
        <dbReference type="Pfam" id="PF20416"/>
    </source>
</evidence>
<dbReference type="AlphaFoldDB" id="A0A448WJJ4"/>
<dbReference type="InterPro" id="IPR016024">
    <property type="entry name" value="ARM-type_fold"/>
</dbReference>
<sequence>MLAEVSSRLPIDDNSESTQTNDDPLFRLLIRSCLWPGLLRAIRLCYGSHRLHILRLLKGFIRTFLQPRLGPAAWFAPLTLLAHASEPSQCFYSCLESGTLNRQVAAMHHLALFLRNPATFHPQRRLSRFIALSMGPGATGFILPQPHLRGLIQPIIFFYLNAALRSSPNDSGIDQRTELQRSRLLDHCIEALGSLASHLTWPGYHELLSTYTCRLTAPDTKNISLAVRCVVILLDNFQSPIWSQDQAKPALKNSQILSKTSSFFSSDIKEHKELHDISDLKELIIDDVPEQESEERDLNYSDNDDSDVSEDLICHTDTEKTSTHNVRMSNSGEILSHILDICKRLQHFLSSRRRLVPHTSGEAYIRKNTPSNPHIGLAVSLVALLRRLPKGYLESRLPTLLLRIIEDLRPNRNSLVAERRDASQTLCRLARMLGPGICLDRIFQLMEHQLCRGYAAKQVRLFVLHRCLAEVEIGVNSGNYRFEPGQLDFVGALMSRLYFDEAAGELGEEMDSRRVAGQSTTSIAPRRGEFNEDARFTELGGINTAELPEARGFKAPEGLSRLVRLLSPKGLESLFLNLEKVTISAARGLPSVDDYSCKSKNSTETFFVPLRFRKRALTRLEVVLEHLPTRRGCLVDRHVGGVTPLFLACQAERLAKSHLKGLLPTNLDNDTPMNGHLQDRSNGHGWVGPRSNLLAPRWDYLTIQPDPGQENLQKSGPLSNIFKSQSHLLVRFGLVLFYGLIRLRRLSGKQSEHLHLIGRTLPLLLECLKTSYVRVLGCAIRCLHLIFILVSRRQSTPSQKSNIRNFLDLTPLKEALVSNGTDLDSWLQRAGDELFRLLGSHAGLMSTKTAAKDPATQLFASSLFSSLASFLRHQPATGSGISYHLSSSQLACLFNSVDLEISRQASVAPALSLLLAILQLRLRDSVVREQTEVQFAALADIRKPKDVETASVVPLLSAKDLVIEKIEELTAVQKKSTPIFKGEENHGGIEKSVRLIGLVEKLKELAINSPSESVRASSRHCLLAFLFNYSHRADYLHEFVGFFLAQIEHKKPAARLSTVAFLTGLISELPVSRLLSNSLHETLFLTISAGIIRDGNRPIRAGLLAIIRLLFVRLPPQVADNLFQEFIIPFCLTKKDKSQASRLLGLQLVSVVLDAQSVLALDCLRDKLINILAIEIIPMAAQILQAITVTQPSRYIQDVGHAELL</sequence>
<dbReference type="Proteomes" id="UP000784294">
    <property type="component" value="Unassembled WGS sequence"/>
</dbReference>
<dbReference type="SUPFAM" id="SSF48371">
    <property type="entry name" value="ARM repeat"/>
    <property type="match status" value="1"/>
</dbReference>
<dbReference type="InterPro" id="IPR052575">
    <property type="entry name" value="SSU_processome_comp_20"/>
</dbReference>
<feature type="non-terminal residue" evidence="2">
    <location>
        <position position="1205"/>
    </location>
</feature>
<proteinExistence type="predicted"/>
<name>A0A448WJJ4_9PLAT</name>
<dbReference type="GO" id="GO:0030686">
    <property type="term" value="C:90S preribosome"/>
    <property type="evidence" value="ECO:0007669"/>
    <property type="project" value="TreeGrafter"/>
</dbReference>
<feature type="domain" description="U3 small nucleolar RNA-associated protein 20" evidence="1">
    <location>
        <begin position="374"/>
        <end position="516"/>
    </location>
</feature>
<evidence type="ECO:0000313" key="3">
    <source>
        <dbReference type="Proteomes" id="UP000784294"/>
    </source>
</evidence>